<evidence type="ECO:0000259" key="7">
    <source>
        <dbReference type="Pfam" id="PF09335"/>
    </source>
</evidence>
<dbReference type="InterPro" id="IPR032816">
    <property type="entry name" value="VTT_dom"/>
</dbReference>
<sequence>MRQKWLMIALTAGAVLLLWIYRNDLLLWIEQADASSIIPVTVIAVFMSLFPVIPYPIVGGVIGAAYGPAGALIVWFGSTAASIIFFMMVRYGGFQAGGRKLIAKSKYSDKITLMFEKNAFMVLTVLRMIPVIPSIILNAYGGISRISFFIYSIASAIGKIPAMILFAMIGHSIVTNPIELLYMAVIYIIFLAIVYVIYRRWIRPAEKMPQSGVNHIPDSPADRI</sequence>
<evidence type="ECO:0000256" key="3">
    <source>
        <dbReference type="ARBA" id="ARBA00022692"/>
    </source>
</evidence>
<organism evidence="8 9">
    <name type="scientific">Bacillus daqingensis</name>
    <dbReference type="NCBI Taxonomy" id="872396"/>
    <lineage>
        <taxon>Bacteria</taxon>
        <taxon>Bacillati</taxon>
        <taxon>Bacillota</taxon>
        <taxon>Bacilli</taxon>
        <taxon>Bacillales</taxon>
        <taxon>Bacillaceae</taxon>
        <taxon>Bacillus</taxon>
    </lineage>
</organism>
<reference evidence="9" key="1">
    <citation type="journal article" date="2019" name="Int. J. Syst. Evol. Microbiol.">
        <title>The Global Catalogue of Microorganisms (GCM) 10K type strain sequencing project: providing services to taxonomists for standard genome sequencing and annotation.</title>
        <authorList>
            <consortium name="The Broad Institute Genomics Platform"/>
            <consortium name="The Broad Institute Genome Sequencing Center for Infectious Disease"/>
            <person name="Wu L."/>
            <person name="Ma J."/>
        </authorList>
    </citation>
    <scope>NUCLEOTIDE SEQUENCE [LARGE SCALE GENOMIC DNA]</scope>
    <source>
        <strain evidence="9">JCM 12165</strain>
    </source>
</reference>
<evidence type="ECO:0000313" key="9">
    <source>
        <dbReference type="Proteomes" id="UP001595896"/>
    </source>
</evidence>
<feature type="transmembrane region" description="Helical" evidence="6">
    <location>
        <begin position="148"/>
        <end position="174"/>
    </location>
</feature>
<keyword evidence="5 6" id="KW-0472">Membrane</keyword>
<feature type="transmembrane region" description="Helical" evidence="6">
    <location>
        <begin position="34"/>
        <end position="53"/>
    </location>
</feature>
<evidence type="ECO:0000256" key="4">
    <source>
        <dbReference type="ARBA" id="ARBA00022989"/>
    </source>
</evidence>
<dbReference type="PANTHER" id="PTHR12677">
    <property type="entry name" value="GOLGI APPARATUS MEMBRANE PROTEIN TVP38-RELATED"/>
    <property type="match status" value="1"/>
</dbReference>
<comment type="caution">
    <text evidence="8">The sequence shown here is derived from an EMBL/GenBank/DDBJ whole genome shotgun (WGS) entry which is preliminary data.</text>
</comment>
<evidence type="ECO:0000256" key="1">
    <source>
        <dbReference type="ARBA" id="ARBA00004651"/>
    </source>
</evidence>
<evidence type="ECO:0000256" key="5">
    <source>
        <dbReference type="ARBA" id="ARBA00023136"/>
    </source>
</evidence>
<keyword evidence="4 6" id="KW-1133">Transmembrane helix</keyword>
<evidence type="ECO:0000313" key="8">
    <source>
        <dbReference type="EMBL" id="MFC4735699.1"/>
    </source>
</evidence>
<dbReference type="PANTHER" id="PTHR12677:SF59">
    <property type="entry name" value="GOLGI APPARATUS MEMBRANE PROTEIN TVP38-RELATED"/>
    <property type="match status" value="1"/>
</dbReference>
<feature type="transmembrane region" description="Helical" evidence="6">
    <location>
        <begin position="180"/>
        <end position="198"/>
    </location>
</feature>
<dbReference type="RefSeq" id="WP_377908319.1">
    <property type="nucleotide sequence ID" value="NZ_JBHSGK010000003.1"/>
</dbReference>
<comment type="subcellular location">
    <subcellularLocation>
        <location evidence="1 6">Cell membrane</location>
        <topology evidence="1 6">Multi-pass membrane protein</topology>
    </subcellularLocation>
</comment>
<feature type="transmembrane region" description="Helical" evidence="6">
    <location>
        <begin position="5"/>
        <end position="22"/>
    </location>
</feature>
<protein>
    <recommendedName>
        <fullName evidence="6">TVP38/TMEM64 family membrane protein</fullName>
    </recommendedName>
</protein>
<name>A0ABV9NUW3_9BACI</name>
<comment type="similarity">
    <text evidence="6">Belongs to the TVP38/TMEM64 family.</text>
</comment>
<dbReference type="Pfam" id="PF09335">
    <property type="entry name" value="VTT_dom"/>
    <property type="match status" value="1"/>
</dbReference>
<evidence type="ECO:0000256" key="2">
    <source>
        <dbReference type="ARBA" id="ARBA00022475"/>
    </source>
</evidence>
<dbReference type="InterPro" id="IPR015414">
    <property type="entry name" value="TMEM64"/>
</dbReference>
<dbReference type="EMBL" id="JBHSGK010000003">
    <property type="protein sequence ID" value="MFC4735699.1"/>
    <property type="molecule type" value="Genomic_DNA"/>
</dbReference>
<accession>A0ABV9NUW3</accession>
<feature type="transmembrane region" description="Helical" evidence="6">
    <location>
        <begin position="65"/>
        <end position="89"/>
    </location>
</feature>
<evidence type="ECO:0000256" key="6">
    <source>
        <dbReference type="RuleBase" id="RU366058"/>
    </source>
</evidence>
<feature type="transmembrane region" description="Helical" evidence="6">
    <location>
        <begin position="119"/>
        <end position="141"/>
    </location>
</feature>
<proteinExistence type="inferred from homology"/>
<keyword evidence="2 6" id="KW-1003">Cell membrane</keyword>
<gene>
    <name evidence="8" type="ORF">ACFO4L_03785</name>
</gene>
<dbReference type="Proteomes" id="UP001595896">
    <property type="component" value="Unassembled WGS sequence"/>
</dbReference>
<keyword evidence="3 6" id="KW-0812">Transmembrane</keyword>
<feature type="domain" description="VTT" evidence="7">
    <location>
        <begin position="55"/>
        <end position="171"/>
    </location>
</feature>
<keyword evidence="9" id="KW-1185">Reference proteome</keyword>